<dbReference type="EMBL" id="JASPKZ010000020">
    <property type="protein sequence ID" value="KAJ9601372.1"/>
    <property type="molecule type" value="Genomic_DNA"/>
</dbReference>
<comment type="subcellular location">
    <subcellularLocation>
        <location evidence="1">Membrane</location>
        <topology evidence="1">Multi-pass membrane protein</topology>
    </subcellularLocation>
</comment>
<keyword evidence="4" id="KW-0297">G-protein coupled receptor</keyword>
<evidence type="ECO:0000313" key="10">
    <source>
        <dbReference type="EMBL" id="KAJ9601372.1"/>
    </source>
</evidence>
<dbReference type="GO" id="GO:0005886">
    <property type="term" value="C:plasma membrane"/>
    <property type="evidence" value="ECO:0007669"/>
    <property type="project" value="TreeGrafter"/>
</dbReference>
<evidence type="ECO:0000256" key="7">
    <source>
        <dbReference type="ARBA" id="ARBA00023224"/>
    </source>
</evidence>
<dbReference type="PANTHER" id="PTHR24238:SF69">
    <property type="entry name" value="G-PROTEIN COUPLED RECEPTOR 165"/>
    <property type="match status" value="1"/>
</dbReference>
<keyword evidence="7" id="KW-0807">Transducer</keyword>
<evidence type="ECO:0000256" key="3">
    <source>
        <dbReference type="ARBA" id="ARBA00022989"/>
    </source>
</evidence>
<keyword evidence="11" id="KW-1185">Reference proteome</keyword>
<dbReference type="PANTHER" id="PTHR24238">
    <property type="entry name" value="G-PROTEIN COUPLED RECEPTOR"/>
    <property type="match status" value="1"/>
</dbReference>
<evidence type="ECO:0000256" key="4">
    <source>
        <dbReference type="ARBA" id="ARBA00023040"/>
    </source>
</evidence>
<sequence length="158" mass="18299">GSQQDCGSSQYSFRGQSDRSGNYDLYEAELDVRKEKRNQKYLISMVTIFAICLCPLMVLRVAKLAVVETYENTGHFDITFTLFVWIAFLPTCTTPFLFASWRMSRLQKDRLRGYFRFSNRKLRRGCNETQNQEEHDADANGMCISDVSHDVKQHITSS</sequence>
<organism evidence="10 11">
    <name type="scientific">Diploptera punctata</name>
    <name type="common">Pacific beetle cockroach</name>
    <dbReference type="NCBI Taxonomy" id="6984"/>
    <lineage>
        <taxon>Eukaryota</taxon>
        <taxon>Metazoa</taxon>
        <taxon>Ecdysozoa</taxon>
        <taxon>Arthropoda</taxon>
        <taxon>Hexapoda</taxon>
        <taxon>Insecta</taxon>
        <taxon>Pterygota</taxon>
        <taxon>Neoptera</taxon>
        <taxon>Polyneoptera</taxon>
        <taxon>Dictyoptera</taxon>
        <taxon>Blattodea</taxon>
        <taxon>Blaberoidea</taxon>
        <taxon>Blaberidae</taxon>
        <taxon>Diplopterinae</taxon>
        <taxon>Diploptera</taxon>
    </lineage>
</organism>
<evidence type="ECO:0000259" key="9">
    <source>
        <dbReference type="PROSITE" id="PS50262"/>
    </source>
</evidence>
<evidence type="ECO:0000256" key="8">
    <source>
        <dbReference type="SAM" id="Phobius"/>
    </source>
</evidence>
<dbReference type="PROSITE" id="PS50262">
    <property type="entry name" value="G_PROTEIN_RECEP_F1_2"/>
    <property type="match status" value="1"/>
</dbReference>
<dbReference type="SUPFAM" id="SSF81321">
    <property type="entry name" value="Family A G protein-coupled receptor-like"/>
    <property type="match status" value="1"/>
</dbReference>
<keyword evidence="5 8" id="KW-0472">Membrane</keyword>
<evidence type="ECO:0000256" key="6">
    <source>
        <dbReference type="ARBA" id="ARBA00023170"/>
    </source>
</evidence>
<dbReference type="Gene3D" id="1.20.1070.10">
    <property type="entry name" value="Rhodopsin 7-helix transmembrane proteins"/>
    <property type="match status" value="1"/>
</dbReference>
<proteinExistence type="predicted"/>
<keyword evidence="3 8" id="KW-1133">Transmembrane helix</keyword>
<dbReference type="InterPro" id="IPR017452">
    <property type="entry name" value="GPCR_Rhodpsn_7TM"/>
</dbReference>
<protein>
    <recommendedName>
        <fullName evidence="9">G-protein coupled receptors family 1 profile domain-containing protein</fullName>
    </recommendedName>
</protein>
<evidence type="ECO:0000313" key="11">
    <source>
        <dbReference type="Proteomes" id="UP001233999"/>
    </source>
</evidence>
<feature type="domain" description="G-protein coupled receptors family 1 profile" evidence="9">
    <location>
        <begin position="1"/>
        <end position="98"/>
    </location>
</feature>
<dbReference type="Proteomes" id="UP001233999">
    <property type="component" value="Unassembled WGS sequence"/>
</dbReference>
<reference evidence="10" key="2">
    <citation type="submission" date="2023-05" db="EMBL/GenBank/DDBJ databases">
        <authorList>
            <person name="Fouks B."/>
        </authorList>
    </citation>
    <scope>NUCLEOTIDE SEQUENCE</scope>
    <source>
        <strain evidence="10">Stay&amp;Tobe</strain>
        <tissue evidence="10">Testes</tissue>
    </source>
</reference>
<feature type="transmembrane region" description="Helical" evidence="8">
    <location>
        <begin position="41"/>
        <end position="62"/>
    </location>
</feature>
<feature type="transmembrane region" description="Helical" evidence="8">
    <location>
        <begin position="82"/>
        <end position="101"/>
    </location>
</feature>
<reference evidence="10" key="1">
    <citation type="journal article" date="2023" name="IScience">
        <title>Live-bearing cockroach genome reveals convergent evolutionary mechanisms linked to viviparity in insects and beyond.</title>
        <authorList>
            <person name="Fouks B."/>
            <person name="Harrison M.C."/>
            <person name="Mikhailova A.A."/>
            <person name="Marchal E."/>
            <person name="English S."/>
            <person name="Carruthers M."/>
            <person name="Jennings E.C."/>
            <person name="Chiamaka E.L."/>
            <person name="Frigard R.A."/>
            <person name="Pippel M."/>
            <person name="Attardo G.M."/>
            <person name="Benoit J.B."/>
            <person name="Bornberg-Bauer E."/>
            <person name="Tobe S.S."/>
        </authorList>
    </citation>
    <scope>NUCLEOTIDE SEQUENCE</scope>
    <source>
        <strain evidence="10">Stay&amp;Tobe</strain>
    </source>
</reference>
<name>A0AAD8ALL5_DIPPU</name>
<gene>
    <name evidence="10" type="ORF">L9F63_000463</name>
</gene>
<dbReference type="AlphaFoldDB" id="A0AAD8ALL5"/>
<evidence type="ECO:0000256" key="1">
    <source>
        <dbReference type="ARBA" id="ARBA00004141"/>
    </source>
</evidence>
<keyword evidence="6" id="KW-0675">Receptor</keyword>
<comment type="caution">
    <text evidence="10">The sequence shown here is derived from an EMBL/GenBank/DDBJ whole genome shotgun (WGS) entry which is preliminary data.</text>
</comment>
<keyword evidence="2 8" id="KW-0812">Transmembrane</keyword>
<evidence type="ECO:0000256" key="5">
    <source>
        <dbReference type="ARBA" id="ARBA00023136"/>
    </source>
</evidence>
<evidence type="ECO:0000256" key="2">
    <source>
        <dbReference type="ARBA" id="ARBA00022692"/>
    </source>
</evidence>
<dbReference type="GO" id="GO:0008188">
    <property type="term" value="F:neuropeptide receptor activity"/>
    <property type="evidence" value="ECO:0007669"/>
    <property type="project" value="TreeGrafter"/>
</dbReference>
<accession>A0AAD8ALL5</accession>
<feature type="non-terminal residue" evidence="10">
    <location>
        <position position="158"/>
    </location>
</feature>